<accession>A0A1W1V7M2</accession>
<dbReference type="EMBL" id="FWWU01000009">
    <property type="protein sequence ID" value="SMB88994.1"/>
    <property type="molecule type" value="Genomic_DNA"/>
</dbReference>
<dbReference type="PANTHER" id="PTHR39441">
    <property type="entry name" value="DUF2252 DOMAIN-CONTAINING PROTEIN"/>
    <property type="match status" value="1"/>
</dbReference>
<gene>
    <name evidence="1" type="ORF">SAMN00790413_00233</name>
</gene>
<dbReference type="InterPro" id="IPR018721">
    <property type="entry name" value="DUF2252"/>
</dbReference>
<dbReference type="Pfam" id="PF10009">
    <property type="entry name" value="DUF2252"/>
    <property type="match status" value="1"/>
</dbReference>
<protein>
    <submittedName>
        <fullName evidence="1">Uncharacterized conserved protein, DUF2252 family</fullName>
    </submittedName>
</protein>
<dbReference type="STRING" id="695939.SAMN00790413_00233"/>
<dbReference type="AlphaFoldDB" id="A0A1W1V7M2"/>
<sequence length="460" mass="51119">MSHVLPSRPLPSREERTAWGRHLRHVLPRSAHEVLLPPEEDRNVLATLRAGTEGCLPHLVPLRFGRMAASPFAFFRGTAGRMAADLARTPVTGERVQASGDAHCANFGAFATGERHLVFDLNDFDETLRAPWEWDIKRLAASLVLAGRTAGHTEREARASAQGAVRAYRLHTRTYATLPHLDVWYDRIDASEALADMGADTRRHGHEMFSRARERTHLHTLRKLAERTPNGWRLRDDPPLLVHTDDPRLEGWDVSGWLDEVRGCYLDTVPPDRRALLARYHLADWAMKVTGVGSCGRRVLVLLLAAEGDDVIFLQAKEARSSVLEPFAGAAETRSAAHRVVFGQQLMQSATDPFLGWATCGPHTFYVRQLRDMKGRFDLERVRSRTLEEIGELCGWALARAHARTGDAAVTGAYMGGGERFDCAVTAFAAAYADQAERDHAQLVQAIRGGEIEAEAHPED</sequence>
<dbReference type="PANTHER" id="PTHR39441:SF1">
    <property type="entry name" value="DUF2252 DOMAIN-CONTAINING PROTEIN"/>
    <property type="match status" value="1"/>
</dbReference>
<proteinExistence type="predicted"/>
<reference evidence="1 2" key="1">
    <citation type="submission" date="2017-04" db="EMBL/GenBank/DDBJ databases">
        <authorList>
            <person name="Afonso C.L."/>
            <person name="Miller P.J."/>
            <person name="Scott M.A."/>
            <person name="Spackman E."/>
            <person name="Goraichik I."/>
            <person name="Dimitrov K.M."/>
            <person name="Suarez D.L."/>
            <person name="Swayne D.E."/>
        </authorList>
    </citation>
    <scope>NUCLEOTIDE SEQUENCE [LARGE SCALE GENOMIC DNA]</scope>
    <source>
        <strain evidence="1 2">KR-140</strain>
    </source>
</reference>
<evidence type="ECO:0000313" key="2">
    <source>
        <dbReference type="Proteomes" id="UP000192582"/>
    </source>
</evidence>
<dbReference type="Proteomes" id="UP000192582">
    <property type="component" value="Unassembled WGS sequence"/>
</dbReference>
<evidence type="ECO:0000313" key="1">
    <source>
        <dbReference type="EMBL" id="SMB88994.1"/>
    </source>
</evidence>
<organism evidence="1 2">
    <name type="scientific">Deinococcus hopiensis KR-140</name>
    <dbReference type="NCBI Taxonomy" id="695939"/>
    <lineage>
        <taxon>Bacteria</taxon>
        <taxon>Thermotogati</taxon>
        <taxon>Deinococcota</taxon>
        <taxon>Deinococci</taxon>
        <taxon>Deinococcales</taxon>
        <taxon>Deinococcaceae</taxon>
        <taxon>Deinococcus</taxon>
    </lineage>
</organism>
<name>A0A1W1V7M2_9DEIO</name>
<keyword evidence="2" id="KW-1185">Reference proteome</keyword>